<evidence type="ECO:0000313" key="2">
    <source>
        <dbReference type="Proteomes" id="UP000031668"/>
    </source>
</evidence>
<proteinExistence type="predicted"/>
<comment type="caution">
    <text evidence="1">The sequence shown here is derived from an EMBL/GenBank/DDBJ whole genome shotgun (WGS) entry which is preliminary data.</text>
</comment>
<protein>
    <submittedName>
        <fullName evidence="1">Uncharacterized protein</fullName>
    </submittedName>
</protein>
<evidence type="ECO:0000313" key="1">
    <source>
        <dbReference type="EMBL" id="KII61215.1"/>
    </source>
</evidence>
<keyword evidence="2" id="KW-1185">Reference proteome</keyword>
<dbReference type="EMBL" id="JWZT01005374">
    <property type="protein sequence ID" value="KII61215.1"/>
    <property type="molecule type" value="Genomic_DNA"/>
</dbReference>
<gene>
    <name evidence="1" type="ORF">RF11_11300</name>
</gene>
<dbReference type="Proteomes" id="UP000031668">
    <property type="component" value="Unassembled WGS sequence"/>
</dbReference>
<organism evidence="1 2">
    <name type="scientific">Thelohanellus kitauei</name>
    <name type="common">Myxosporean</name>
    <dbReference type="NCBI Taxonomy" id="669202"/>
    <lineage>
        <taxon>Eukaryota</taxon>
        <taxon>Metazoa</taxon>
        <taxon>Cnidaria</taxon>
        <taxon>Myxozoa</taxon>
        <taxon>Myxosporea</taxon>
        <taxon>Bivalvulida</taxon>
        <taxon>Platysporina</taxon>
        <taxon>Myxobolidae</taxon>
        <taxon>Thelohanellus</taxon>
    </lineage>
</organism>
<sequence length="144" mass="16935">MNTEELEIVKSVIRRGKNTCEIAADLNISENFGRNYEKIEEGQNVIICTKMKKPNLQREELSWTFTQIVRNKNVLSLSGKKSHINDQRIIQNYPLFVQYSKISFHLKNISQTIDGKKKFIKHQLKAKLLSNDSKYIRRIDCLHR</sequence>
<dbReference type="AlphaFoldDB" id="A0A0C2M2C7"/>
<name>A0A0C2M2C7_THEKT</name>
<accession>A0A0C2M2C7</accession>
<reference evidence="1 2" key="1">
    <citation type="journal article" date="2014" name="Genome Biol. Evol.">
        <title>The genome of the myxosporean Thelohanellus kitauei shows adaptations to nutrient acquisition within its fish host.</title>
        <authorList>
            <person name="Yang Y."/>
            <person name="Xiong J."/>
            <person name="Zhou Z."/>
            <person name="Huo F."/>
            <person name="Miao W."/>
            <person name="Ran C."/>
            <person name="Liu Y."/>
            <person name="Zhang J."/>
            <person name="Feng J."/>
            <person name="Wang M."/>
            <person name="Wang M."/>
            <person name="Wang L."/>
            <person name="Yao B."/>
        </authorList>
    </citation>
    <scope>NUCLEOTIDE SEQUENCE [LARGE SCALE GENOMIC DNA]</scope>
    <source>
        <strain evidence="1">Wuqing</strain>
    </source>
</reference>